<evidence type="ECO:0000313" key="2">
    <source>
        <dbReference type="Proteomes" id="UP000023152"/>
    </source>
</evidence>
<dbReference type="PANTHER" id="PTHR47457:SF1">
    <property type="entry name" value="BTB DOMAIN-CONTAINING PROTEIN-RELATED"/>
    <property type="match status" value="1"/>
</dbReference>
<dbReference type="PANTHER" id="PTHR47457">
    <property type="entry name" value="OS05G0345500 PROTEIN"/>
    <property type="match status" value="1"/>
</dbReference>
<sequence length="207" mass="24139">LFVVIFNCVEMQTKGSLSFEYSYDFNTNDVCNWLDTDKWGDTWQNPVLCGDIHVLYSSIALDSKHAHCMIGRELIRFVKEPKKQSWFVIDFKDIKVIPTNYSLKHYITFNTECLRNWKFEPSDDSTDGVNGQWVALINNNNDQLLNQKVATHKWTIHSYVVKNQPFGKFRLFQFGPNSNPHQYLQCSGFKIYGKILSGVDAPKRRKI</sequence>
<feature type="non-terminal residue" evidence="1">
    <location>
        <position position="1"/>
    </location>
</feature>
<dbReference type="OrthoDB" id="412600at2759"/>
<dbReference type="EMBL" id="ASPP01027176">
    <property type="protein sequence ID" value="ETO06396.1"/>
    <property type="molecule type" value="Genomic_DNA"/>
</dbReference>
<protein>
    <submittedName>
        <fullName evidence="1">Uncharacterized protein</fullName>
    </submittedName>
</protein>
<accession>X6LYJ3</accession>
<reference evidence="1 2" key="1">
    <citation type="journal article" date="2013" name="Curr. Biol.">
        <title>The Genome of the Foraminiferan Reticulomyxa filosa.</title>
        <authorList>
            <person name="Glockner G."/>
            <person name="Hulsmann N."/>
            <person name="Schleicher M."/>
            <person name="Noegel A.A."/>
            <person name="Eichinger L."/>
            <person name="Gallinger C."/>
            <person name="Pawlowski J."/>
            <person name="Sierra R."/>
            <person name="Euteneuer U."/>
            <person name="Pillet L."/>
            <person name="Moustafa A."/>
            <person name="Platzer M."/>
            <person name="Groth M."/>
            <person name="Szafranski K."/>
            <person name="Schliwa M."/>
        </authorList>
    </citation>
    <scope>NUCLEOTIDE SEQUENCE [LARGE SCALE GENOMIC DNA]</scope>
</reference>
<dbReference type="AlphaFoldDB" id="X6LYJ3"/>
<name>X6LYJ3_RETFI</name>
<comment type="caution">
    <text evidence="1">The sequence shown here is derived from an EMBL/GenBank/DDBJ whole genome shotgun (WGS) entry which is preliminary data.</text>
</comment>
<organism evidence="1 2">
    <name type="scientific">Reticulomyxa filosa</name>
    <dbReference type="NCBI Taxonomy" id="46433"/>
    <lineage>
        <taxon>Eukaryota</taxon>
        <taxon>Sar</taxon>
        <taxon>Rhizaria</taxon>
        <taxon>Retaria</taxon>
        <taxon>Foraminifera</taxon>
        <taxon>Monothalamids</taxon>
        <taxon>Reticulomyxidae</taxon>
        <taxon>Reticulomyxa</taxon>
    </lineage>
</organism>
<evidence type="ECO:0000313" key="1">
    <source>
        <dbReference type="EMBL" id="ETO06396.1"/>
    </source>
</evidence>
<feature type="non-terminal residue" evidence="1">
    <location>
        <position position="207"/>
    </location>
</feature>
<proteinExistence type="predicted"/>
<keyword evidence="2" id="KW-1185">Reference proteome</keyword>
<dbReference type="Proteomes" id="UP000023152">
    <property type="component" value="Unassembled WGS sequence"/>
</dbReference>
<gene>
    <name evidence="1" type="ORF">RFI_31000</name>
</gene>